<dbReference type="KEGG" id="naz:Aazo_4551"/>
<accession>D7DX95</accession>
<proteinExistence type="predicted"/>
<gene>
    <name evidence="1" type="ordered locus">Aazo_4551</name>
</gene>
<keyword evidence="2" id="KW-1185">Reference proteome</keyword>
<dbReference type="EMBL" id="CP002059">
    <property type="protein sequence ID" value="ADI65814.1"/>
    <property type="molecule type" value="Genomic_DNA"/>
</dbReference>
<dbReference type="AlphaFoldDB" id="D7DX95"/>
<protein>
    <submittedName>
        <fullName evidence="1">Uncharacterized protein</fullName>
    </submittedName>
</protein>
<reference evidence="1 2" key="1">
    <citation type="journal article" date="2010" name="PLoS ONE">
        <title>Genome erosion in a nitrogen-fixing vertically transmitted endosymbiotic multicellular cyanobacterium.</title>
        <authorList>
            <person name="Ran L."/>
            <person name="Larsson J."/>
            <person name="Vigil-Stenman T."/>
            <person name="Nylander J.A."/>
            <person name="Ininbergs K."/>
            <person name="Zheng W.W."/>
            <person name="Lapidus A."/>
            <person name="Lowry S."/>
            <person name="Haselkorn R."/>
            <person name="Bergman B."/>
        </authorList>
    </citation>
    <scope>NUCLEOTIDE SEQUENCE [LARGE SCALE GENOMIC DNA]</scope>
    <source>
        <strain evidence="1 2">0708</strain>
    </source>
</reference>
<sequence length="73" mass="8331">MLHLFMKSIEPKVNQPSNLVISLAANTNLSPLAPPNRAANQPASGWFLFQIFNLLQKLYFMLRCINTILWAKM</sequence>
<evidence type="ECO:0000313" key="1">
    <source>
        <dbReference type="EMBL" id="ADI65814.1"/>
    </source>
</evidence>
<evidence type="ECO:0000313" key="2">
    <source>
        <dbReference type="Proteomes" id="UP000001511"/>
    </source>
</evidence>
<dbReference type="Proteomes" id="UP000001511">
    <property type="component" value="Chromosome"/>
</dbReference>
<dbReference type="HOGENOM" id="CLU_2912276_0_0_3"/>
<name>D7DX95_NOSA0</name>
<organism evidence="1 2">
    <name type="scientific">Nostoc azollae (strain 0708)</name>
    <name type="common">Anabaena azollae (strain 0708)</name>
    <dbReference type="NCBI Taxonomy" id="551115"/>
    <lineage>
        <taxon>Bacteria</taxon>
        <taxon>Bacillati</taxon>
        <taxon>Cyanobacteriota</taxon>
        <taxon>Cyanophyceae</taxon>
        <taxon>Nostocales</taxon>
        <taxon>Nostocaceae</taxon>
        <taxon>Trichormus</taxon>
    </lineage>
</organism>